<keyword evidence="1" id="KW-0812">Transmembrane</keyword>
<evidence type="ECO:0000256" key="1">
    <source>
        <dbReference type="SAM" id="Phobius"/>
    </source>
</evidence>
<proteinExistence type="predicted"/>
<organism evidence="2 3">
    <name type="scientific">Gilliamella apicola</name>
    <dbReference type="NCBI Taxonomy" id="1196095"/>
    <lineage>
        <taxon>Bacteria</taxon>
        <taxon>Pseudomonadati</taxon>
        <taxon>Pseudomonadota</taxon>
        <taxon>Gammaproteobacteria</taxon>
        <taxon>Orbales</taxon>
        <taxon>Orbaceae</taxon>
        <taxon>Gilliamella</taxon>
    </lineage>
</organism>
<comment type="caution">
    <text evidence="2">The sequence shown here is derived from an EMBL/GenBank/DDBJ whole genome shotgun (WGS) entry which is preliminary data.</text>
</comment>
<sequence>MSNAQQFFMFIGIMTCIVAALSLFMYVLIVLHTLTVKSTVGKDKMTDETLIKLYNDKKKHLDNKSIIIITSITMGIFIGGGVGGFIYYFFIKKLFTDSYEIYKNAMIQRNLPL</sequence>
<dbReference type="RefSeq" id="WP_144189980.1">
    <property type="nucleotide sequence ID" value="NZ_VMHL01000004.1"/>
</dbReference>
<name>A0A556RIR8_9GAMM</name>
<protein>
    <submittedName>
        <fullName evidence="2">Uncharacterized protein</fullName>
    </submittedName>
</protein>
<keyword evidence="1" id="KW-0472">Membrane</keyword>
<accession>A0A556RIR8</accession>
<feature type="transmembrane region" description="Helical" evidence="1">
    <location>
        <begin position="7"/>
        <end position="29"/>
    </location>
</feature>
<dbReference type="EMBL" id="VMHL01000004">
    <property type="protein sequence ID" value="TSJ88788.1"/>
    <property type="molecule type" value="Genomic_DNA"/>
</dbReference>
<evidence type="ECO:0000313" key="3">
    <source>
        <dbReference type="Proteomes" id="UP000319138"/>
    </source>
</evidence>
<evidence type="ECO:0000313" key="2">
    <source>
        <dbReference type="EMBL" id="TSJ88788.1"/>
    </source>
</evidence>
<dbReference type="Proteomes" id="UP000319138">
    <property type="component" value="Unassembled WGS sequence"/>
</dbReference>
<gene>
    <name evidence="2" type="ORF">FPQ14_09460</name>
</gene>
<reference evidence="2 3" key="1">
    <citation type="submission" date="2019-07" db="EMBL/GenBank/DDBJ databases">
        <title>Gilliamella genomes.</title>
        <authorList>
            <person name="Zheng H."/>
        </authorList>
    </citation>
    <scope>NUCLEOTIDE SEQUENCE [LARGE SCALE GENOMIC DNA]</scope>
    <source>
        <strain evidence="2 3">W8131</strain>
    </source>
</reference>
<feature type="transmembrane region" description="Helical" evidence="1">
    <location>
        <begin position="66"/>
        <end position="90"/>
    </location>
</feature>
<keyword evidence="1" id="KW-1133">Transmembrane helix</keyword>
<dbReference type="AlphaFoldDB" id="A0A556RIR8"/>